<accession>A0A149VE10</accession>
<dbReference type="Pfam" id="PF06296">
    <property type="entry name" value="RelE"/>
    <property type="match status" value="1"/>
</dbReference>
<dbReference type="AlphaFoldDB" id="A0A149VE10"/>
<feature type="region of interest" description="Disordered" evidence="1">
    <location>
        <begin position="92"/>
        <end position="112"/>
    </location>
</feature>
<evidence type="ECO:0000313" key="2">
    <source>
        <dbReference type="EMBL" id="KXV78405.1"/>
    </source>
</evidence>
<dbReference type="PATRIC" id="fig|178900.7.peg.324"/>
<dbReference type="OrthoDB" id="9812066at2"/>
<protein>
    <submittedName>
        <fullName evidence="2">Addiction module toxin RelE</fullName>
    </submittedName>
</protein>
<sequence>MHSVIETPIFTKRADALLSREEREELIRMLAENPRQGDVIPKTGGVRKLRFAGSGRGKRGGVRVIWYVASDRIPVYALLIYGKNEQDDLTPDQKKAMASMAERIKKSDQGGT</sequence>
<dbReference type="Proteomes" id="UP000075462">
    <property type="component" value="Unassembled WGS sequence"/>
</dbReference>
<reference evidence="2 3" key="1">
    <citation type="submission" date="2015-06" db="EMBL/GenBank/DDBJ databases">
        <title>Improved classification and identification of acetic acid bacteria using matrix-assisted laser desorption/ionization time-of-flight mass spectrometry; Gluconobacter nephelii and Gluconobacter uchimurae are later heterotypic synonyms of Gluconobacter japonicus and Gluconobacter oxydans, respectively.</title>
        <authorList>
            <person name="Li L."/>
            <person name="Cleenwerck I."/>
            <person name="De Vuyst L."/>
            <person name="Vandamme P."/>
        </authorList>
    </citation>
    <scope>NUCLEOTIDE SEQUENCE [LARGE SCALE GENOMIC DNA]</scope>
    <source>
        <strain evidence="2 3">LMG 1545</strain>
    </source>
</reference>
<dbReference type="InterPro" id="IPR009387">
    <property type="entry name" value="HigB-2"/>
</dbReference>
<feature type="compositionally biased region" description="Basic and acidic residues" evidence="1">
    <location>
        <begin position="102"/>
        <end position="112"/>
    </location>
</feature>
<name>A0A149VE10_9PROT</name>
<dbReference type="RefSeq" id="WP_062271646.1">
    <property type="nucleotide sequence ID" value="NZ_LIAA01000012.1"/>
</dbReference>
<gene>
    <name evidence="2" type="ORF">AD954_02960</name>
</gene>
<evidence type="ECO:0000313" key="3">
    <source>
        <dbReference type="Proteomes" id="UP000075462"/>
    </source>
</evidence>
<proteinExistence type="predicted"/>
<comment type="caution">
    <text evidence="2">The sequence shown here is derived from an EMBL/GenBank/DDBJ whole genome shotgun (WGS) entry which is preliminary data.</text>
</comment>
<organism evidence="2 3">
    <name type="scientific">Acetobacter cerevisiae</name>
    <dbReference type="NCBI Taxonomy" id="178900"/>
    <lineage>
        <taxon>Bacteria</taxon>
        <taxon>Pseudomonadati</taxon>
        <taxon>Pseudomonadota</taxon>
        <taxon>Alphaproteobacteria</taxon>
        <taxon>Acetobacterales</taxon>
        <taxon>Acetobacteraceae</taxon>
        <taxon>Acetobacter</taxon>
    </lineage>
</organism>
<dbReference type="PIRSF" id="PIRSF039032">
    <property type="entry name" value="HigB-2"/>
    <property type="match status" value="1"/>
</dbReference>
<evidence type="ECO:0000256" key="1">
    <source>
        <dbReference type="SAM" id="MobiDB-lite"/>
    </source>
</evidence>
<dbReference type="EMBL" id="LIAA01000012">
    <property type="protein sequence ID" value="KXV78405.1"/>
    <property type="molecule type" value="Genomic_DNA"/>
</dbReference>